<dbReference type="EMBL" id="CP042913">
    <property type="protein sequence ID" value="QEG34459.1"/>
    <property type="molecule type" value="Genomic_DNA"/>
</dbReference>
<dbReference type="InterPro" id="IPR036237">
    <property type="entry name" value="Xyl_isomerase-like_sf"/>
</dbReference>
<dbReference type="KEGG" id="bgok:Pr1d_17390"/>
<dbReference type="AlphaFoldDB" id="A0A5B9Q9N6"/>
<dbReference type="EC" id="5.1.3.22" evidence="2"/>
<dbReference type="InterPro" id="IPR050312">
    <property type="entry name" value="IolE/XylAMocC-like"/>
</dbReference>
<name>A0A5B9Q9N6_9BACT</name>
<dbReference type="RefSeq" id="WP_148073107.1">
    <property type="nucleotide sequence ID" value="NZ_CP042913.1"/>
</dbReference>
<feature type="domain" description="Xylose isomerase-like TIM barrel" evidence="1">
    <location>
        <begin position="66"/>
        <end position="290"/>
    </location>
</feature>
<keyword evidence="2" id="KW-0413">Isomerase</keyword>
<reference evidence="2 3" key="1">
    <citation type="submission" date="2019-08" db="EMBL/GenBank/DDBJ databases">
        <title>Deep-cultivation of Planctomycetes and their phenomic and genomic characterization uncovers novel biology.</title>
        <authorList>
            <person name="Wiegand S."/>
            <person name="Jogler M."/>
            <person name="Boedeker C."/>
            <person name="Pinto D."/>
            <person name="Vollmers J."/>
            <person name="Rivas-Marin E."/>
            <person name="Kohn T."/>
            <person name="Peeters S.H."/>
            <person name="Heuer A."/>
            <person name="Rast P."/>
            <person name="Oberbeckmann S."/>
            <person name="Bunk B."/>
            <person name="Jeske O."/>
            <person name="Meyerdierks A."/>
            <person name="Storesund J.E."/>
            <person name="Kallscheuer N."/>
            <person name="Luecker S."/>
            <person name="Lage O.M."/>
            <person name="Pohl T."/>
            <person name="Merkel B.J."/>
            <person name="Hornburger P."/>
            <person name="Mueller R.-W."/>
            <person name="Bruemmer F."/>
            <person name="Labrenz M."/>
            <person name="Spormann A.M."/>
            <person name="Op den Camp H."/>
            <person name="Overmann J."/>
            <person name="Amann R."/>
            <person name="Jetten M.S.M."/>
            <person name="Mascher T."/>
            <person name="Medema M.H."/>
            <person name="Devos D.P."/>
            <person name="Kaster A.-K."/>
            <person name="Ovreas L."/>
            <person name="Rohde M."/>
            <person name="Galperin M.Y."/>
            <person name="Jogler C."/>
        </authorList>
    </citation>
    <scope>NUCLEOTIDE SEQUENCE [LARGE SCALE GENOMIC DNA]</scope>
    <source>
        <strain evidence="2 3">Pr1d</strain>
    </source>
</reference>
<organism evidence="2 3">
    <name type="scientific">Bythopirellula goksoeyrii</name>
    <dbReference type="NCBI Taxonomy" id="1400387"/>
    <lineage>
        <taxon>Bacteria</taxon>
        <taxon>Pseudomonadati</taxon>
        <taxon>Planctomycetota</taxon>
        <taxon>Planctomycetia</taxon>
        <taxon>Pirellulales</taxon>
        <taxon>Lacipirellulaceae</taxon>
        <taxon>Bythopirellula</taxon>
    </lineage>
</organism>
<accession>A0A5B9Q9N6</accession>
<evidence type="ECO:0000259" key="1">
    <source>
        <dbReference type="Pfam" id="PF01261"/>
    </source>
</evidence>
<evidence type="ECO:0000313" key="2">
    <source>
        <dbReference type="EMBL" id="QEG34459.1"/>
    </source>
</evidence>
<dbReference type="InterPro" id="IPR013022">
    <property type="entry name" value="Xyl_isomerase-like_TIM-brl"/>
</dbReference>
<dbReference type="GO" id="GO:0034015">
    <property type="term" value="F:L-ribulose-5-phosphate 3-epimerase activity"/>
    <property type="evidence" value="ECO:0007669"/>
    <property type="project" value="UniProtKB-EC"/>
</dbReference>
<dbReference type="OrthoDB" id="9782669at2"/>
<proteinExistence type="predicted"/>
<dbReference type="Pfam" id="PF01261">
    <property type="entry name" value="AP_endonuc_2"/>
    <property type="match status" value="1"/>
</dbReference>
<dbReference type="Gene3D" id="3.20.20.150">
    <property type="entry name" value="Divalent-metal-dependent TIM barrel enzymes"/>
    <property type="match status" value="1"/>
</dbReference>
<sequence>MAILASDRRQFLLYSAASVVGTSLLPSIATQSAAADQSDLLPHPRKLYTAVKWGMIETDGSVAEKFQLCKDLGYTGMELVSPLDGISIAEITAARQSTALPVHGVVDMKHWSIRLSDPDEKVRAQGVEHLRQALVDCRAMGGFSVLLVPGKVSGAEETHEDVWTRSIQGIRQVLPLASRLGVRVLIENVWNGFCETPEEMRDYLDEINSPWVGAYFDIGNVRKFGPSEKWISVLGQRIVKLDVKDWSEKDGFCKIGDGDVDWPQVREALQEIGFSGWCTAEVNGGGAEELEDIHRRMTEVLEIG</sequence>
<dbReference type="PANTHER" id="PTHR12110">
    <property type="entry name" value="HYDROXYPYRUVATE ISOMERASE"/>
    <property type="match status" value="1"/>
</dbReference>
<dbReference type="InterPro" id="IPR006311">
    <property type="entry name" value="TAT_signal"/>
</dbReference>
<evidence type="ECO:0000313" key="3">
    <source>
        <dbReference type="Proteomes" id="UP000323917"/>
    </source>
</evidence>
<dbReference type="PROSITE" id="PS51318">
    <property type="entry name" value="TAT"/>
    <property type="match status" value="1"/>
</dbReference>
<dbReference type="SUPFAM" id="SSF51658">
    <property type="entry name" value="Xylose isomerase-like"/>
    <property type="match status" value="1"/>
</dbReference>
<keyword evidence="3" id="KW-1185">Reference proteome</keyword>
<dbReference type="Proteomes" id="UP000323917">
    <property type="component" value="Chromosome"/>
</dbReference>
<protein>
    <submittedName>
        <fullName evidence="2">L-ribulose-5-phosphate 3-epimerase UlaE</fullName>
        <ecNumber evidence="2">5.1.3.22</ecNumber>
    </submittedName>
</protein>
<gene>
    <name evidence="2" type="primary">ulaE_1</name>
    <name evidence="2" type="ORF">Pr1d_17390</name>
</gene>
<dbReference type="PANTHER" id="PTHR12110:SF53">
    <property type="entry name" value="BLR5974 PROTEIN"/>
    <property type="match status" value="1"/>
</dbReference>